<reference evidence="2 3" key="1">
    <citation type="submission" date="2019-09" db="EMBL/GenBank/DDBJ databases">
        <title>Phylogeny of genus Pseudoclavibacter and closely related genus.</title>
        <authorList>
            <person name="Li Y."/>
        </authorList>
    </citation>
    <scope>NUCLEOTIDE SEQUENCE [LARGE SCALE GENOMIC DNA]</scope>
    <source>
        <strain evidence="2 3">THG-MD12</strain>
    </source>
</reference>
<dbReference type="NCBIfam" id="TIGR03816">
    <property type="entry name" value="tadE_like_DECH"/>
    <property type="match status" value="1"/>
</dbReference>
<keyword evidence="2" id="KW-0378">Hydrolase</keyword>
<keyword evidence="1" id="KW-0812">Transmembrane</keyword>
<dbReference type="Proteomes" id="UP000490386">
    <property type="component" value="Unassembled WGS sequence"/>
</dbReference>
<comment type="caution">
    <text evidence="2">The sequence shown here is derived from an EMBL/GenBank/DDBJ whole genome shotgun (WGS) entry which is preliminary data.</text>
</comment>
<keyword evidence="1" id="KW-1133">Transmembrane helix</keyword>
<accession>A0A7J5B217</accession>
<protein>
    <submittedName>
        <fullName evidence="2">Helicase</fullName>
    </submittedName>
</protein>
<proteinExistence type="predicted"/>
<sequence>MSAEASAPPRNLGGERGAGGVVMLAVSLLLLALTVGAVNVLSAFPAKQTAHAAADAGALAAADVASGLKSGDPCEEAARVVTANGASLEACTISGREAVVRVRVESGPFVFSEPSRAGPPPR</sequence>
<evidence type="ECO:0000313" key="2">
    <source>
        <dbReference type="EMBL" id="KAB1637084.1"/>
    </source>
</evidence>
<evidence type="ECO:0000256" key="1">
    <source>
        <dbReference type="SAM" id="Phobius"/>
    </source>
</evidence>
<dbReference type="OrthoDB" id="5125817at2"/>
<keyword evidence="2" id="KW-0347">Helicase</keyword>
<dbReference type="RefSeq" id="WP_151424126.1">
    <property type="nucleotide sequence ID" value="NZ_CANKVH010000003.1"/>
</dbReference>
<feature type="transmembrane region" description="Helical" evidence="1">
    <location>
        <begin position="20"/>
        <end position="41"/>
    </location>
</feature>
<gene>
    <name evidence="2" type="ORF">F8O03_12355</name>
</gene>
<dbReference type="InterPro" id="IPR021202">
    <property type="entry name" value="Rv3654c-like"/>
</dbReference>
<keyword evidence="2" id="KW-0067">ATP-binding</keyword>
<dbReference type="AlphaFoldDB" id="A0A7J5B217"/>
<dbReference type="EMBL" id="WBJX01000004">
    <property type="protein sequence ID" value="KAB1637084.1"/>
    <property type="molecule type" value="Genomic_DNA"/>
</dbReference>
<keyword evidence="1" id="KW-0472">Membrane</keyword>
<dbReference type="GO" id="GO:0004386">
    <property type="term" value="F:helicase activity"/>
    <property type="evidence" value="ECO:0007669"/>
    <property type="project" value="UniProtKB-KW"/>
</dbReference>
<keyword evidence="3" id="KW-1185">Reference proteome</keyword>
<name>A0A7J5B217_9MICO</name>
<organism evidence="2 3">
    <name type="scientific">Pseudoclavibacter terrae</name>
    <dbReference type="NCBI Taxonomy" id="1530195"/>
    <lineage>
        <taxon>Bacteria</taxon>
        <taxon>Bacillati</taxon>
        <taxon>Actinomycetota</taxon>
        <taxon>Actinomycetes</taxon>
        <taxon>Micrococcales</taxon>
        <taxon>Microbacteriaceae</taxon>
        <taxon>Pseudoclavibacter</taxon>
    </lineage>
</organism>
<keyword evidence="2" id="KW-0547">Nucleotide-binding</keyword>
<evidence type="ECO:0000313" key="3">
    <source>
        <dbReference type="Proteomes" id="UP000490386"/>
    </source>
</evidence>